<protein>
    <submittedName>
        <fullName evidence="1">Mannitol-1-phosphate 5-dehydrogenase</fullName>
    </submittedName>
</protein>
<name>A0A5A7QKX8_STRAF</name>
<proteinExistence type="predicted"/>
<evidence type="ECO:0000313" key="2">
    <source>
        <dbReference type="Proteomes" id="UP000325081"/>
    </source>
</evidence>
<accession>A0A5A7QKX8</accession>
<organism evidence="1 2">
    <name type="scientific">Striga asiatica</name>
    <name type="common">Asiatic witchweed</name>
    <name type="synonym">Buchnera asiatica</name>
    <dbReference type="NCBI Taxonomy" id="4170"/>
    <lineage>
        <taxon>Eukaryota</taxon>
        <taxon>Viridiplantae</taxon>
        <taxon>Streptophyta</taxon>
        <taxon>Embryophyta</taxon>
        <taxon>Tracheophyta</taxon>
        <taxon>Spermatophyta</taxon>
        <taxon>Magnoliopsida</taxon>
        <taxon>eudicotyledons</taxon>
        <taxon>Gunneridae</taxon>
        <taxon>Pentapetalae</taxon>
        <taxon>asterids</taxon>
        <taxon>lamiids</taxon>
        <taxon>Lamiales</taxon>
        <taxon>Orobanchaceae</taxon>
        <taxon>Buchnereae</taxon>
        <taxon>Striga</taxon>
    </lineage>
</organism>
<reference evidence="2" key="1">
    <citation type="journal article" date="2019" name="Curr. Biol.">
        <title>Genome Sequence of Striga asiatica Provides Insight into the Evolution of Plant Parasitism.</title>
        <authorList>
            <person name="Yoshida S."/>
            <person name="Kim S."/>
            <person name="Wafula E.K."/>
            <person name="Tanskanen J."/>
            <person name="Kim Y.M."/>
            <person name="Honaas L."/>
            <person name="Yang Z."/>
            <person name="Spallek T."/>
            <person name="Conn C.E."/>
            <person name="Ichihashi Y."/>
            <person name="Cheong K."/>
            <person name="Cui S."/>
            <person name="Der J.P."/>
            <person name="Gundlach H."/>
            <person name="Jiao Y."/>
            <person name="Hori C."/>
            <person name="Ishida J.K."/>
            <person name="Kasahara H."/>
            <person name="Kiba T."/>
            <person name="Kim M.S."/>
            <person name="Koo N."/>
            <person name="Laohavisit A."/>
            <person name="Lee Y.H."/>
            <person name="Lumba S."/>
            <person name="McCourt P."/>
            <person name="Mortimer J.C."/>
            <person name="Mutuku J.M."/>
            <person name="Nomura T."/>
            <person name="Sasaki-Sekimoto Y."/>
            <person name="Seto Y."/>
            <person name="Wang Y."/>
            <person name="Wakatake T."/>
            <person name="Sakakibara H."/>
            <person name="Demura T."/>
            <person name="Yamaguchi S."/>
            <person name="Yoneyama K."/>
            <person name="Manabe R.I."/>
            <person name="Nelson D.C."/>
            <person name="Schulman A.H."/>
            <person name="Timko M.P."/>
            <person name="dePamphilis C.W."/>
            <person name="Choi D."/>
            <person name="Shirasu K."/>
        </authorList>
    </citation>
    <scope>NUCLEOTIDE SEQUENCE [LARGE SCALE GENOMIC DNA]</scope>
    <source>
        <strain evidence="2">cv. UVA1</strain>
    </source>
</reference>
<evidence type="ECO:0000313" key="1">
    <source>
        <dbReference type="EMBL" id="GER45636.1"/>
    </source>
</evidence>
<dbReference type="EMBL" id="BKCP01007183">
    <property type="protein sequence ID" value="GER45636.1"/>
    <property type="molecule type" value="Genomic_DNA"/>
</dbReference>
<dbReference type="AlphaFoldDB" id="A0A5A7QKX8"/>
<keyword evidence="2" id="KW-1185">Reference proteome</keyword>
<dbReference type="Proteomes" id="UP000325081">
    <property type="component" value="Unassembled WGS sequence"/>
</dbReference>
<gene>
    <name evidence="1" type="ORF">STAS_22608</name>
</gene>
<comment type="caution">
    <text evidence="1">The sequence shown here is derived from an EMBL/GenBank/DDBJ whole genome shotgun (WGS) entry which is preliminary data.</text>
</comment>
<sequence>MDPAPSHLALGLPTSLFRGPIHHRTNFQAMKYRPNQLQREEVKERGGSAIGRWSESRTYEGDGLRKALLQKTAWRFLVDDQSPRNYCSCQSAESKIQSGREPLVDLLSQLPDGVNLEAKPQYRSLPLPMVSDVKDKWIWKLYSPIIRFLLKDSLFGHGESGEYFPPPSLIKGLLPPSLSELKAKWNLETRYPSERGTRRDLLFDLLPKKNPQRKRESDIPDLVATFFGRGAATSAGDEKTYSAAELLSVAQSSTLDETTPLNHIMRQRQKAQGGEEYSFLSSFGHIGLNRALNAGLRIFALDRRLRLSSPFRCSASCPLQTTPFKSYILEAFRAEEALVANRFALNKEKGVGELARKEISYSYIGLYFVPWNGKADCPWNFSFDVSLVESIEFEYTVQELPAERYEANERPGLG</sequence>